<dbReference type="InterPro" id="IPR038929">
    <property type="entry name" value="CCDC13"/>
</dbReference>
<accession>A0A665U1U0</accession>
<evidence type="ECO:0000313" key="3">
    <source>
        <dbReference type="Proteomes" id="UP000472264"/>
    </source>
</evidence>
<protein>
    <submittedName>
        <fullName evidence="2">Uncharacterized protein</fullName>
    </submittedName>
</protein>
<evidence type="ECO:0000313" key="2">
    <source>
        <dbReference type="Ensembl" id="ENSENLP00000013350.1"/>
    </source>
</evidence>
<dbReference type="Proteomes" id="UP000472264">
    <property type="component" value="Chromosome 17"/>
</dbReference>
<name>A0A665U1U0_ECHNA</name>
<dbReference type="Ensembl" id="ENSENLT00000013890.1">
    <property type="protein sequence ID" value="ENSENLP00000013350.1"/>
    <property type="gene ID" value="ENSENLG00000006301.1"/>
</dbReference>
<dbReference type="InParanoid" id="A0A665U1U0"/>
<evidence type="ECO:0000256" key="1">
    <source>
        <dbReference type="SAM" id="Coils"/>
    </source>
</evidence>
<keyword evidence="1" id="KW-0175">Coiled coil</keyword>
<sequence length="138" mass="15582">MAGDVAATKIVELSKKNRELNSEIETEKMKSKQNSNRIKELERELMMATQSDSFIISSQKQESPLVKSLQERLAAAQMKVTEYRNQVQSIKQELKVAQKVLISEVGEEVNLQQLLSCPGSFRGRSQQILALQARVCET</sequence>
<dbReference type="OMA" id="RTHTHXH"/>
<proteinExistence type="predicted"/>
<dbReference type="GO" id="GO:1905515">
    <property type="term" value="P:non-motile cilium assembly"/>
    <property type="evidence" value="ECO:0007669"/>
    <property type="project" value="TreeGrafter"/>
</dbReference>
<dbReference type="PANTHER" id="PTHR31935">
    <property type="entry name" value="COILED-COIL DOMAIN-CONTAINING PROTEIN 13"/>
    <property type="match status" value="1"/>
</dbReference>
<reference evidence="2" key="1">
    <citation type="submission" date="2021-04" db="EMBL/GenBank/DDBJ databases">
        <authorList>
            <consortium name="Wellcome Sanger Institute Data Sharing"/>
        </authorList>
    </citation>
    <scope>NUCLEOTIDE SEQUENCE [LARGE SCALE GENOMIC DNA]</scope>
</reference>
<reference evidence="2" key="3">
    <citation type="submission" date="2025-09" db="UniProtKB">
        <authorList>
            <consortium name="Ensembl"/>
        </authorList>
    </citation>
    <scope>IDENTIFICATION</scope>
</reference>
<keyword evidence="3" id="KW-1185">Reference proteome</keyword>
<dbReference type="AlphaFoldDB" id="A0A665U1U0"/>
<feature type="coiled-coil region" evidence="1">
    <location>
        <begin position="10"/>
        <end position="100"/>
    </location>
</feature>
<dbReference type="GO" id="GO:0034451">
    <property type="term" value="C:centriolar satellite"/>
    <property type="evidence" value="ECO:0007669"/>
    <property type="project" value="TreeGrafter"/>
</dbReference>
<reference evidence="2" key="2">
    <citation type="submission" date="2025-08" db="UniProtKB">
        <authorList>
            <consortium name="Ensembl"/>
        </authorList>
    </citation>
    <scope>IDENTIFICATION</scope>
</reference>
<dbReference type="GO" id="GO:0031122">
    <property type="term" value="P:cytoplasmic microtubule organization"/>
    <property type="evidence" value="ECO:0007669"/>
    <property type="project" value="TreeGrafter"/>
</dbReference>
<dbReference type="PANTHER" id="PTHR31935:SF1">
    <property type="entry name" value="COILED-COIL DOMAIN-CONTAINING PROTEIN 13"/>
    <property type="match status" value="1"/>
</dbReference>
<organism evidence="2 3">
    <name type="scientific">Echeneis naucrates</name>
    <name type="common">Live sharksucker</name>
    <dbReference type="NCBI Taxonomy" id="173247"/>
    <lineage>
        <taxon>Eukaryota</taxon>
        <taxon>Metazoa</taxon>
        <taxon>Chordata</taxon>
        <taxon>Craniata</taxon>
        <taxon>Vertebrata</taxon>
        <taxon>Euteleostomi</taxon>
        <taxon>Actinopterygii</taxon>
        <taxon>Neopterygii</taxon>
        <taxon>Teleostei</taxon>
        <taxon>Neoteleostei</taxon>
        <taxon>Acanthomorphata</taxon>
        <taxon>Carangaria</taxon>
        <taxon>Carangiformes</taxon>
        <taxon>Echeneidae</taxon>
        <taxon>Echeneis</taxon>
    </lineage>
</organism>